<reference evidence="3" key="1">
    <citation type="submission" date="2025-08" db="UniProtKB">
        <authorList>
            <consortium name="RefSeq"/>
        </authorList>
    </citation>
    <scope>IDENTIFICATION</scope>
    <source>
        <tissue evidence="3">Whole organism</tissue>
    </source>
</reference>
<keyword evidence="2" id="KW-1185">Reference proteome</keyword>
<gene>
    <name evidence="3" type="primary">LOC127750873</name>
</gene>
<dbReference type="Proteomes" id="UP000504606">
    <property type="component" value="Unplaced"/>
</dbReference>
<name>A0A9C6X5G8_FRAOC</name>
<dbReference type="GeneID" id="127750873"/>
<sequence length="194" mass="21365">MWLKSEDKKSSQLPSSKAGMLSAAAKARDREIGKDLLSDDDSPSRSHKEEGEINDDSEMDTTLVMSEEDEEDDQLSETPILLQKKHSSVSFSGALPHSSTPKSKSNSSILKSSNSSASGCNSLRIPVRTSSHITEPVESPSKSKKKNPDKVKEKENELPKRILVPVQNIRRTNGFNIEKMFVHSCESDLLLLGV</sequence>
<feature type="compositionally biased region" description="Basic and acidic residues" evidence="1">
    <location>
        <begin position="1"/>
        <end position="10"/>
    </location>
</feature>
<feature type="compositionally biased region" description="Acidic residues" evidence="1">
    <location>
        <begin position="66"/>
        <end position="75"/>
    </location>
</feature>
<dbReference type="KEGG" id="foc:127750873"/>
<feature type="region of interest" description="Disordered" evidence="1">
    <location>
        <begin position="1"/>
        <end position="159"/>
    </location>
</feature>
<accession>A0A9C6X5G8</accession>
<feature type="compositionally biased region" description="Low complexity" evidence="1">
    <location>
        <begin position="98"/>
        <end position="122"/>
    </location>
</feature>
<proteinExistence type="predicted"/>
<organism evidence="2 3">
    <name type="scientific">Frankliniella occidentalis</name>
    <name type="common">Western flower thrips</name>
    <name type="synonym">Euthrips occidentalis</name>
    <dbReference type="NCBI Taxonomy" id="133901"/>
    <lineage>
        <taxon>Eukaryota</taxon>
        <taxon>Metazoa</taxon>
        <taxon>Ecdysozoa</taxon>
        <taxon>Arthropoda</taxon>
        <taxon>Hexapoda</taxon>
        <taxon>Insecta</taxon>
        <taxon>Pterygota</taxon>
        <taxon>Neoptera</taxon>
        <taxon>Paraneoptera</taxon>
        <taxon>Thysanoptera</taxon>
        <taxon>Terebrantia</taxon>
        <taxon>Thripoidea</taxon>
        <taxon>Thripidae</taxon>
        <taxon>Frankliniella</taxon>
    </lineage>
</organism>
<feature type="compositionally biased region" description="Basic and acidic residues" evidence="1">
    <location>
        <begin position="146"/>
        <end position="159"/>
    </location>
</feature>
<evidence type="ECO:0000313" key="3">
    <source>
        <dbReference type="RefSeq" id="XP_052129471.1"/>
    </source>
</evidence>
<evidence type="ECO:0000313" key="2">
    <source>
        <dbReference type="Proteomes" id="UP000504606"/>
    </source>
</evidence>
<feature type="compositionally biased region" description="Basic and acidic residues" evidence="1">
    <location>
        <begin position="26"/>
        <end position="51"/>
    </location>
</feature>
<dbReference type="AlphaFoldDB" id="A0A9C6X5G8"/>
<evidence type="ECO:0000256" key="1">
    <source>
        <dbReference type="SAM" id="MobiDB-lite"/>
    </source>
</evidence>
<dbReference type="RefSeq" id="XP_052129471.1">
    <property type="nucleotide sequence ID" value="XM_052273511.1"/>
</dbReference>
<protein>
    <submittedName>
        <fullName evidence="3">Uncharacterized protein LOC127750873</fullName>
    </submittedName>
</protein>